<feature type="domain" description="Peptidase M12B propeptide" evidence="2">
    <location>
        <begin position="18"/>
        <end position="94"/>
    </location>
</feature>
<evidence type="ECO:0000259" key="2">
    <source>
        <dbReference type="Pfam" id="PF01562"/>
    </source>
</evidence>
<protein>
    <recommendedName>
        <fullName evidence="2">Peptidase M12B propeptide domain-containing protein</fullName>
    </recommendedName>
</protein>
<evidence type="ECO:0000313" key="4">
    <source>
        <dbReference type="Proteomes" id="UP000694701"/>
    </source>
</evidence>
<dbReference type="GO" id="GO:0005886">
    <property type="term" value="C:plasma membrane"/>
    <property type="evidence" value="ECO:0007669"/>
    <property type="project" value="TreeGrafter"/>
</dbReference>
<accession>A0A8C2FDH9</accession>
<dbReference type="PANTHER" id="PTHR11905:SF32">
    <property type="entry name" value="DISINTEGRIN AND METALLOPROTEINASE DOMAIN-CONTAINING PROTEIN 28"/>
    <property type="match status" value="1"/>
</dbReference>
<dbReference type="PANTHER" id="PTHR11905">
    <property type="entry name" value="ADAM A DISINTEGRIN AND METALLOPROTEASE DOMAIN"/>
    <property type="match status" value="1"/>
</dbReference>
<proteinExistence type="predicted"/>
<keyword evidence="1" id="KW-1015">Disulfide bond</keyword>
<dbReference type="Ensembl" id="ENSCCRT00020059920.1">
    <property type="protein sequence ID" value="ENSCCRP00020054654.1"/>
    <property type="gene ID" value="ENSCCRG00020025100.1"/>
</dbReference>
<name>A0A8C2FDH9_CYPCA</name>
<sequence>MWGIVGHIPELDGKKVYEIVRPIRLHALQKRDLKSRPDTVKYAMTLGGRDIKMHLQKNDGILTKDYSETYYTKDGMLVTNTPKDLDLCYYHGKIVNDSKSSVSMSTCDGLRGYFQTEEQRFLIEPLSEDGDGDHAVYKYENVNEETPRVCGVTNTSWDESEEIGPPRILKSRSRSSVRFVLQCQRNNHNKLQKSKLQKKKKN</sequence>
<organism evidence="3 4">
    <name type="scientific">Cyprinus carpio</name>
    <name type="common">Common carp</name>
    <dbReference type="NCBI Taxonomy" id="7962"/>
    <lineage>
        <taxon>Eukaryota</taxon>
        <taxon>Metazoa</taxon>
        <taxon>Chordata</taxon>
        <taxon>Craniata</taxon>
        <taxon>Vertebrata</taxon>
        <taxon>Euteleostomi</taxon>
        <taxon>Actinopterygii</taxon>
        <taxon>Neopterygii</taxon>
        <taxon>Teleostei</taxon>
        <taxon>Ostariophysi</taxon>
        <taxon>Cypriniformes</taxon>
        <taxon>Cyprinidae</taxon>
        <taxon>Cyprininae</taxon>
        <taxon>Cyprinus</taxon>
    </lineage>
</organism>
<dbReference type="Proteomes" id="UP000694701">
    <property type="component" value="Unplaced"/>
</dbReference>
<evidence type="ECO:0000256" key="1">
    <source>
        <dbReference type="ARBA" id="ARBA00023157"/>
    </source>
</evidence>
<evidence type="ECO:0000313" key="3">
    <source>
        <dbReference type="Ensembl" id="ENSCCRP00020054654.1"/>
    </source>
</evidence>
<dbReference type="InterPro" id="IPR002870">
    <property type="entry name" value="Peptidase_M12B_N"/>
</dbReference>
<dbReference type="AlphaFoldDB" id="A0A8C2FDH9"/>
<reference evidence="3" key="1">
    <citation type="submission" date="2025-08" db="UniProtKB">
        <authorList>
            <consortium name="Ensembl"/>
        </authorList>
    </citation>
    <scope>IDENTIFICATION</scope>
</reference>
<dbReference type="Pfam" id="PF01562">
    <property type="entry name" value="Pep_M12B_propep"/>
    <property type="match status" value="1"/>
</dbReference>